<reference evidence="3" key="1">
    <citation type="submission" date="2018-06" db="EMBL/GenBank/DDBJ databases">
        <authorList>
            <person name="Cea G.-C."/>
            <person name="William W."/>
        </authorList>
    </citation>
    <scope>NUCLEOTIDE SEQUENCE [LARGE SCALE GENOMIC DNA]</scope>
    <source>
        <strain evidence="3">DB21MT-2</strain>
    </source>
</reference>
<feature type="compositionally biased region" description="Basic and acidic residues" evidence="1">
    <location>
        <begin position="76"/>
        <end position="85"/>
    </location>
</feature>
<dbReference type="Proteomes" id="UP000250123">
    <property type="component" value="Chromosome SHEWBE"/>
</dbReference>
<gene>
    <name evidence="2" type="ORF">SHEWBE_3666</name>
</gene>
<organism evidence="2 3">
    <name type="scientific">Shewanella benthica</name>
    <dbReference type="NCBI Taxonomy" id="43661"/>
    <lineage>
        <taxon>Bacteria</taxon>
        <taxon>Pseudomonadati</taxon>
        <taxon>Pseudomonadota</taxon>
        <taxon>Gammaproteobacteria</taxon>
        <taxon>Alteromonadales</taxon>
        <taxon>Shewanellaceae</taxon>
        <taxon>Shewanella</taxon>
    </lineage>
</organism>
<dbReference type="AlphaFoldDB" id="A0A330M4J7"/>
<dbReference type="KEGG" id="sbk:SHEWBE_3666"/>
<protein>
    <submittedName>
        <fullName evidence="2">Transcriptional regulator, CopG family</fullName>
    </submittedName>
</protein>
<evidence type="ECO:0000313" key="2">
    <source>
        <dbReference type="EMBL" id="SQH77629.1"/>
    </source>
</evidence>
<feature type="region of interest" description="Disordered" evidence="1">
    <location>
        <begin position="1"/>
        <end position="21"/>
    </location>
</feature>
<accession>A0A330M4J7</accession>
<proteinExistence type="predicted"/>
<evidence type="ECO:0000313" key="3">
    <source>
        <dbReference type="Proteomes" id="UP000250123"/>
    </source>
</evidence>
<evidence type="ECO:0000256" key="1">
    <source>
        <dbReference type="SAM" id="MobiDB-lite"/>
    </source>
</evidence>
<feature type="region of interest" description="Disordered" evidence="1">
    <location>
        <begin position="70"/>
        <end position="95"/>
    </location>
</feature>
<sequence>MGLADLKKNSTQSNLSGINKKRPMQMTLDALIDDFIDDASLYAAGHNSNDPTMEDIMDLAARFAVPDSVPMPSKSVRSEAKEFKPPRLKGQKNRNQAVLKISKGDEPYRKATFTLSESAISHLAEIASGCDVAKSKLIRFLIEHHYSLNDEERKQKEDSIIVD</sequence>
<name>A0A330M4J7_9GAMM</name>
<dbReference type="RefSeq" id="WP_112353458.1">
    <property type="nucleotide sequence ID" value="NZ_LS483452.1"/>
</dbReference>
<dbReference type="EMBL" id="LS483452">
    <property type="protein sequence ID" value="SQH77629.1"/>
    <property type="molecule type" value="Genomic_DNA"/>
</dbReference>
<dbReference type="OrthoDB" id="5593192at2"/>